<sequence length="75" mass="8747">SKMKHFNMSNDRRNSVQRGLERSYLRSAIEVQIFTSVQYRQIATSNYVLQLNNMVSHLINSVWTKRPNTCVGLDT</sequence>
<accession>A0A0B6Y864</accession>
<gene>
    <name evidence="1" type="primary">ORF16412</name>
</gene>
<organism evidence="1">
    <name type="scientific">Arion vulgaris</name>
    <dbReference type="NCBI Taxonomy" id="1028688"/>
    <lineage>
        <taxon>Eukaryota</taxon>
        <taxon>Metazoa</taxon>
        <taxon>Spiralia</taxon>
        <taxon>Lophotrochozoa</taxon>
        <taxon>Mollusca</taxon>
        <taxon>Gastropoda</taxon>
        <taxon>Heterobranchia</taxon>
        <taxon>Euthyneura</taxon>
        <taxon>Panpulmonata</taxon>
        <taxon>Eupulmonata</taxon>
        <taxon>Stylommatophora</taxon>
        <taxon>Helicina</taxon>
        <taxon>Arionoidea</taxon>
        <taxon>Arionidae</taxon>
        <taxon>Arion</taxon>
    </lineage>
</organism>
<evidence type="ECO:0000313" key="1">
    <source>
        <dbReference type="EMBL" id="CEK52344.1"/>
    </source>
</evidence>
<protein>
    <submittedName>
        <fullName evidence="1">Uncharacterized protein</fullName>
    </submittedName>
</protein>
<proteinExistence type="predicted"/>
<dbReference type="EMBL" id="HACG01005479">
    <property type="protein sequence ID" value="CEK52344.1"/>
    <property type="molecule type" value="Transcribed_RNA"/>
</dbReference>
<name>A0A0B6Y864_9EUPU</name>
<reference evidence="1" key="1">
    <citation type="submission" date="2014-12" db="EMBL/GenBank/DDBJ databases">
        <title>Insight into the proteome of Arion vulgaris.</title>
        <authorList>
            <person name="Aradska J."/>
            <person name="Bulat T."/>
            <person name="Smidak R."/>
            <person name="Sarate P."/>
            <person name="Gangsoo J."/>
            <person name="Sialana F."/>
            <person name="Bilban M."/>
            <person name="Lubec G."/>
        </authorList>
    </citation>
    <scope>NUCLEOTIDE SEQUENCE</scope>
    <source>
        <tissue evidence="1">Skin</tissue>
    </source>
</reference>
<feature type="non-terminal residue" evidence="1">
    <location>
        <position position="75"/>
    </location>
</feature>
<feature type="non-terminal residue" evidence="1">
    <location>
        <position position="1"/>
    </location>
</feature>
<dbReference type="AlphaFoldDB" id="A0A0B6Y864"/>